<proteinExistence type="predicted"/>
<keyword evidence="3" id="KW-1185">Reference proteome</keyword>
<dbReference type="InterPro" id="IPR050135">
    <property type="entry name" value="dGTPase-like"/>
</dbReference>
<dbReference type="KEGG" id="hbs:IPV69_17935"/>
<dbReference type="RefSeq" id="WP_206291099.1">
    <property type="nucleotide sequence ID" value="NZ_CP063458.1"/>
</dbReference>
<evidence type="ECO:0000313" key="3">
    <source>
        <dbReference type="Proteomes" id="UP000593765"/>
    </source>
</evidence>
<dbReference type="Pfam" id="PF19276">
    <property type="entry name" value="HD_assoc_2"/>
    <property type="match status" value="1"/>
</dbReference>
<dbReference type="Pfam" id="PF01966">
    <property type="entry name" value="HD"/>
    <property type="match status" value="1"/>
</dbReference>
<dbReference type="PANTHER" id="PTHR11373">
    <property type="entry name" value="DEOXYNUCLEOSIDE TRIPHOSPHATE TRIPHOSPHOHYDROLASE"/>
    <property type="match status" value="1"/>
</dbReference>
<evidence type="ECO:0000259" key="1">
    <source>
        <dbReference type="SMART" id="SM00471"/>
    </source>
</evidence>
<dbReference type="GO" id="GO:0006203">
    <property type="term" value="P:dGTP catabolic process"/>
    <property type="evidence" value="ECO:0007669"/>
    <property type="project" value="TreeGrafter"/>
</dbReference>
<name>A0A7M2WRW6_9BACT</name>
<dbReference type="EMBL" id="CP063458">
    <property type="protein sequence ID" value="QOV88129.1"/>
    <property type="molecule type" value="Genomic_DNA"/>
</dbReference>
<feature type="domain" description="HD/PDEase" evidence="1">
    <location>
        <begin position="54"/>
        <end position="196"/>
    </location>
</feature>
<dbReference type="SUPFAM" id="SSF109604">
    <property type="entry name" value="HD-domain/PDEase-like"/>
    <property type="match status" value="1"/>
</dbReference>
<dbReference type="Proteomes" id="UP000593765">
    <property type="component" value="Chromosome"/>
</dbReference>
<dbReference type="InterPro" id="IPR045509">
    <property type="entry name" value="HD_assoc_2"/>
</dbReference>
<dbReference type="CDD" id="cd00077">
    <property type="entry name" value="HDc"/>
    <property type="match status" value="1"/>
</dbReference>
<accession>A0A7M2WRW6</accession>
<dbReference type="GO" id="GO:0008832">
    <property type="term" value="F:dGTPase activity"/>
    <property type="evidence" value="ECO:0007669"/>
    <property type="project" value="TreeGrafter"/>
</dbReference>
<dbReference type="InterPro" id="IPR003607">
    <property type="entry name" value="HD/PDEase_dom"/>
</dbReference>
<sequence>MREKIIRDPVHDVIAFRLDRPVDALLFRLLNAAEFQRLRRIRQLGMASLAYPGADHSRYSHSLGVMETVRKMLGQLSLVTRIDPADEIVTVAAALLHDLGHGPFSHVFERVTGVHHERLGQRVVLDPESDVHRILIQHDKMLPEMIVGLLRGKAPTKASNDGDVQYGRTLFTDLLSSQLDGDRLDYLLRDNLQTGSGYGDYDLNWLLHALTVDPESGRLAVTWKGVSAVEAYLQARYHMYRNVYFHKVVRAAEGMVKLALHRAKRLLIQGQLDWPVRESVAYKAMTGQRMTMPEFRDLDDVSIIQCFKVWADSKDAALASLCRGLLFRDVYKTIDLTHIDDPAERQAFVARAEDAVRSAGGDTRYDLFLDEIANTPYEVYEPTVANDDQNLAKGNVSDGKEILVITSQGKRLPFGQVSPMSLALGKQLMFRRLHVAPGFRDAL</sequence>
<dbReference type="AlphaFoldDB" id="A0A7M2WRW6"/>
<dbReference type="PANTHER" id="PTHR11373:SF4">
    <property type="entry name" value="DEOXYNUCLEOSIDE TRIPHOSPHATE TRIPHOSPHOHYDROLASE SAMHD1"/>
    <property type="match status" value="1"/>
</dbReference>
<reference evidence="2 3" key="1">
    <citation type="submission" date="2020-10" db="EMBL/GenBank/DDBJ databases">
        <title>Wide distribution of Phycisphaera-like planctomycetes from WD2101 soil group in peatlands and genome analysis of the first cultivated representative.</title>
        <authorList>
            <person name="Dedysh S.N."/>
            <person name="Beletsky A.V."/>
            <person name="Ivanova A."/>
            <person name="Kulichevskaya I.S."/>
            <person name="Suzina N.E."/>
            <person name="Philippov D.A."/>
            <person name="Rakitin A.L."/>
            <person name="Mardanov A.V."/>
            <person name="Ravin N.V."/>
        </authorList>
    </citation>
    <scope>NUCLEOTIDE SEQUENCE [LARGE SCALE GENOMIC DNA]</scope>
    <source>
        <strain evidence="2 3">M1803</strain>
    </source>
</reference>
<dbReference type="InterPro" id="IPR006674">
    <property type="entry name" value="HD_domain"/>
</dbReference>
<evidence type="ECO:0000313" key="2">
    <source>
        <dbReference type="EMBL" id="QOV88129.1"/>
    </source>
</evidence>
<gene>
    <name evidence="2" type="ORF">IPV69_17935</name>
</gene>
<protein>
    <submittedName>
        <fullName evidence="2">HD domain-containing protein</fullName>
    </submittedName>
</protein>
<dbReference type="Gene3D" id="1.10.3210.10">
    <property type="entry name" value="Hypothetical protein af1432"/>
    <property type="match status" value="1"/>
</dbReference>
<dbReference type="SMART" id="SM00471">
    <property type="entry name" value="HDc"/>
    <property type="match status" value="1"/>
</dbReference>
<organism evidence="2 3">
    <name type="scientific">Humisphaera borealis</name>
    <dbReference type="NCBI Taxonomy" id="2807512"/>
    <lineage>
        <taxon>Bacteria</taxon>
        <taxon>Pseudomonadati</taxon>
        <taxon>Planctomycetota</taxon>
        <taxon>Phycisphaerae</taxon>
        <taxon>Tepidisphaerales</taxon>
        <taxon>Tepidisphaeraceae</taxon>
        <taxon>Humisphaera</taxon>
    </lineage>
</organism>